<dbReference type="Gene3D" id="1.20.140.50">
    <property type="entry name" value="alix/aip1 like domains"/>
    <property type="match status" value="1"/>
</dbReference>
<feature type="compositionally biased region" description="Low complexity" evidence="3">
    <location>
        <begin position="798"/>
        <end position="825"/>
    </location>
</feature>
<feature type="compositionally biased region" description="Pro residues" evidence="3">
    <location>
        <begin position="774"/>
        <end position="783"/>
    </location>
</feature>
<dbReference type="PROSITE" id="PS51180">
    <property type="entry name" value="BRO1"/>
    <property type="match status" value="1"/>
</dbReference>
<dbReference type="Pfam" id="PF13949">
    <property type="entry name" value="ALIX_LYPXL_bnd"/>
    <property type="match status" value="1"/>
</dbReference>
<comment type="similarity">
    <text evidence="1">Belongs to the palA/RIM20 family.</text>
</comment>
<dbReference type="InterPro" id="IPR025304">
    <property type="entry name" value="ALIX_V_dom"/>
</dbReference>
<dbReference type="PANTHER" id="PTHR23030:SF39">
    <property type="entry name" value="PROGRAMMED CELL DEATH 6-INTERACTING PROTEIN"/>
    <property type="match status" value="1"/>
</dbReference>
<protein>
    <recommendedName>
        <fullName evidence="4">BRO1 domain-containing protein</fullName>
    </recommendedName>
</protein>
<name>A0A2D0XI44_9BASI</name>
<reference evidence="5" key="1">
    <citation type="submission" date="2016-10" db="EMBL/GenBank/DDBJ databases">
        <title>Phylogenomic data for the living fossil Bartheletia paradoxa suggests that the early evolutionary history of major basidiomycete lineages might not be bifurcate.</title>
        <authorList>
            <person name="Mishra B."/>
            <person name="Choi Y.-J."/>
            <person name="Bauer R."/>
            <person name="Thines M."/>
        </authorList>
    </citation>
    <scope>NUCLEOTIDE SEQUENCE</scope>
</reference>
<dbReference type="AlphaFoldDB" id="A0A2D0XI44"/>
<evidence type="ECO:0000256" key="1">
    <source>
        <dbReference type="ARBA" id="ARBA00038154"/>
    </source>
</evidence>
<dbReference type="Gene3D" id="1.20.120.560">
    <property type="entry name" value="alix/aip1 in complex with the ypdl late domain"/>
    <property type="match status" value="1"/>
</dbReference>
<evidence type="ECO:0000259" key="4">
    <source>
        <dbReference type="PROSITE" id="PS51180"/>
    </source>
</evidence>
<dbReference type="Gene3D" id="1.25.40.280">
    <property type="entry name" value="alix/aip1 like domains"/>
    <property type="match status" value="1"/>
</dbReference>
<evidence type="ECO:0000256" key="3">
    <source>
        <dbReference type="SAM" id="MobiDB-lite"/>
    </source>
</evidence>
<dbReference type="InterPro" id="IPR038499">
    <property type="entry name" value="BRO1_sf"/>
</dbReference>
<dbReference type="Pfam" id="PF03097">
    <property type="entry name" value="BRO1"/>
    <property type="match status" value="1"/>
</dbReference>
<dbReference type="SMART" id="SM01041">
    <property type="entry name" value="BRO1"/>
    <property type="match status" value="1"/>
</dbReference>
<evidence type="ECO:0000256" key="2">
    <source>
        <dbReference type="SAM" id="Coils"/>
    </source>
</evidence>
<keyword evidence="2" id="KW-0175">Coiled coil</keyword>
<gene>
    <name evidence="5" type="ORF">SPAR05794</name>
</gene>
<accession>A0A2D0XI44</accession>
<organism evidence="5">
    <name type="scientific">Bartheletia paradoxa</name>
    <dbReference type="NCBI Taxonomy" id="669517"/>
    <lineage>
        <taxon>Eukaryota</taxon>
        <taxon>Fungi</taxon>
        <taxon>Dikarya</taxon>
        <taxon>Basidiomycota</taxon>
        <taxon>Agaricomycotina</taxon>
        <taxon>Bartheletiomycetes</taxon>
        <taxon>Bartheletiales</taxon>
        <taxon>Bartheletiaceae</taxon>
        <taxon>Bartheletia</taxon>
    </lineage>
</organism>
<dbReference type="InterPro" id="IPR004328">
    <property type="entry name" value="BRO1_dom"/>
</dbReference>
<dbReference type="EMBL" id="KY000240">
    <property type="protein sequence ID" value="ASF90191.1"/>
    <property type="molecule type" value="Genomic_DNA"/>
</dbReference>
<feature type="coiled-coil region" evidence="2">
    <location>
        <begin position="666"/>
        <end position="697"/>
    </location>
</feature>
<dbReference type="CDD" id="cd09241">
    <property type="entry name" value="BRO1_ScRim20-like"/>
    <property type="match status" value="1"/>
</dbReference>
<dbReference type="PANTHER" id="PTHR23030">
    <property type="entry name" value="PCD6 INTERACTING PROTEIN-RELATED"/>
    <property type="match status" value="1"/>
</dbReference>
<dbReference type="GO" id="GO:0005768">
    <property type="term" value="C:endosome"/>
    <property type="evidence" value="ECO:0007669"/>
    <property type="project" value="TreeGrafter"/>
</dbReference>
<sequence>MNQLKIPFKASPPLPGLASALSEYISSAFKDTHPDAFKDDIDKLVWLRKEVCHPEGRLDVHISTLRALTAYHAQLVFLSTKFPLDIGLSFSWSPTFPLSPMALSIAALSLSDDTVSLPNIEFERCCILFNIGAMYAQLAASEDRKEGEGIKRACSHFQNAAGVFSHLASTAVPLTRVGDVPPSPDLSTSFLECLQQLMLAQAQECFWQKAVLDRFKNGTIAKLAARVAELYELALMAAESGTPPASTFLPSIWITHIRVKMYHFGAAAQFRKSCDDLGANRYGDELGRLKVAEGLVKKALDNTKRGVGEAVVSDLQSLQAIIKANITRGERDNDMIYLQSITSAGSLSAVVPASMVKPLLPGEIMSPIPNLQEGPNGLGRPLFANLVPYAVHLAISIYDDRKDGLIRDEIAGRTEELSGLAASTLHSLNLPGSLQALEQPMGLPPSLLRKAEDVRLAGGVSRLRSLLDDVRRLARSDRAILDEALDMLDDEATEDEQAAADVELSGGTWDRPPSHVANSDYTGHAQQYRETLEAASKSDQVVRIKFDEWEEQISMLGAEQSDLEDYVPSMNRAYSTRQNPDSPPASQQTTLVRALRSHLETLDDLSSARSLLVEEARRISQKDDVRPAVLREAATIARDASPGGEGQVKIEAKNFELLFEREMGKYDALVEEIEESAKNQEELLEEIRRTNEEWVHARKTDTTFKRREQALQNLDLAYHKYHEISGNASEGLQFYNDFSKLLNQFREDVKRFVLTRRMDINHLIATMNAASLSPPSPPSPPPLAAISAPSQPLPAPALAPATPRTTRSSTRAQSQQQQLTTPSTPVVQESAQAQPPMTPGLWDPSQGIRFG</sequence>
<feature type="region of interest" description="Disordered" evidence="3">
    <location>
        <begin position="771"/>
        <end position="851"/>
    </location>
</feature>
<proteinExistence type="inferred from homology"/>
<feature type="compositionally biased region" description="Polar residues" evidence="3">
    <location>
        <begin position="826"/>
        <end position="835"/>
    </location>
</feature>
<feature type="domain" description="BRO1" evidence="4">
    <location>
        <begin position="2"/>
        <end position="421"/>
    </location>
</feature>
<evidence type="ECO:0000313" key="5">
    <source>
        <dbReference type="EMBL" id="ASF90191.1"/>
    </source>
</evidence>